<feature type="compositionally biased region" description="Basic and acidic residues" evidence="3">
    <location>
        <begin position="1"/>
        <end position="10"/>
    </location>
</feature>
<feature type="domain" description="HTH myb-type" evidence="5">
    <location>
        <begin position="126"/>
        <end position="175"/>
    </location>
</feature>
<evidence type="ECO:0000256" key="1">
    <source>
        <dbReference type="ARBA" id="ARBA00022737"/>
    </source>
</evidence>
<dbReference type="GO" id="GO:0000981">
    <property type="term" value="F:DNA-binding transcription factor activity, RNA polymerase II-specific"/>
    <property type="evidence" value="ECO:0007669"/>
    <property type="project" value="TreeGrafter"/>
</dbReference>
<accession>A0AAX4P4B1</accession>
<dbReference type="InterPro" id="IPR009057">
    <property type="entry name" value="Homeodomain-like_sf"/>
</dbReference>
<feature type="compositionally biased region" description="Basic and acidic residues" evidence="3">
    <location>
        <begin position="28"/>
        <end position="37"/>
    </location>
</feature>
<dbReference type="GO" id="GO:0005634">
    <property type="term" value="C:nucleus"/>
    <property type="evidence" value="ECO:0007669"/>
    <property type="project" value="TreeGrafter"/>
</dbReference>
<dbReference type="FunFam" id="1.10.10.60:FF:000010">
    <property type="entry name" value="Transcriptional activator Myb isoform A"/>
    <property type="match status" value="1"/>
</dbReference>
<dbReference type="PROSITE" id="PS50090">
    <property type="entry name" value="MYB_LIKE"/>
    <property type="match status" value="2"/>
</dbReference>
<keyword evidence="7" id="KW-1185">Reference proteome</keyword>
<dbReference type="Gene3D" id="1.10.10.60">
    <property type="entry name" value="Homeodomain-like"/>
    <property type="match status" value="2"/>
</dbReference>
<feature type="region of interest" description="Disordered" evidence="3">
    <location>
        <begin position="102"/>
        <end position="129"/>
    </location>
</feature>
<dbReference type="Proteomes" id="UP001472866">
    <property type="component" value="Chromosome 03"/>
</dbReference>
<evidence type="ECO:0000259" key="5">
    <source>
        <dbReference type="PROSITE" id="PS51294"/>
    </source>
</evidence>
<reference evidence="6 7" key="1">
    <citation type="submission" date="2024-03" db="EMBL/GenBank/DDBJ databases">
        <title>Complete genome sequence of the green alga Chloropicon roscoffensis RCC1871.</title>
        <authorList>
            <person name="Lemieux C."/>
            <person name="Pombert J.-F."/>
            <person name="Otis C."/>
            <person name="Turmel M."/>
        </authorList>
    </citation>
    <scope>NUCLEOTIDE SEQUENCE [LARGE SCALE GENOMIC DNA]</scope>
    <source>
        <strain evidence="6 7">RCC1871</strain>
    </source>
</reference>
<dbReference type="PANTHER" id="PTHR45614:SF218">
    <property type="entry name" value="TRANSCRIPTION FACTOR MYB119-RELATED"/>
    <property type="match status" value="1"/>
</dbReference>
<dbReference type="AlphaFoldDB" id="A0AAX4P4B1"/>
<dbReference type="CDD" id="cd00167">
    <property type="entry name" value="SANT"/>
    <property type="match status" value="2"/>
</dbReference>
<evidence type="ECO:0000256" key="3">
    <source>
        <dbReference type="SAM" id="MobiDB-lite"/>
    </source>
</evidence>
<proteinExistence type="predicted"/>
<name>A0AAX4P4B1_9CHLO</name>
<feature type="compositionally biased region" description="Polar residues" evidence="3">
    <location>
        <begin position="38"/>
        <end position="48"/>
    </location>
</feature>
<keyword evidence="1" id="KW-0677">Repeat</keyword>
<protein>
    <submittedName>
        <fullName evidence="6">MYB-related transcription factor</fullName>
    </submittedName>
</protein>
<feature type="domain" description="Myb-like" evidence="4">
    <location>
        <begin position="120"/>
        <end position="171"/>
    </location>
</feature>
<evidence type="ECO:0000313" key="6">
    <source>
        <dbReference type="EMBL" id="WZN60707.1"/>
    </source>
</evidence>
<evidence type="ECO:0000256" key="2">
    <source>
        <dbReference type="ARBA" id="ARBA00023125"/>
    </source>
</evidence>
<feature type="domain" description="Myb-like" evidence="4">
    <location>
        <begin position="172"/>
        <end position="222"/>
    </location>
</feature>
<dbReference type="GO" id="GO:0000978">
    <property type="term" value="F:RNA polymerase II cis-regulatory region sequence-specific DNA binding"/>
    <property type="evidence" value="ECO:0007669"/>
    <property type="project" value="TreeGrafter"/>
</dbReference>
<gene>
    <name evidence="6" type="ORF">HKI87_03g22410</name>
</gene>
<organism evidence="6 7">
    <name type="scientific">Chloropicon roscoffensis</name>
    <dbReference type="NCBI Taxonomy" id="1461544"/>
    <lineage>
        <taxon>Eukaryota</taxon>
        <taxon>Viridiplantae</taxon>
        <taxon>Chlorophyta</taxon>
        <taxon>Chloropicophyceae</taxon>
        <taxon>Chloropicales</taxon>
        <taxon>Chloropicaceae</taxon>
        <taxon>Chloropicon</taxon>
    </lineage>
</organism>
<feature type="region of interest" description="Disordered" evidence="3">
    <location>
        <begin position="1"/>
        <end position="59"/>
    </location>
</feature>
<dbReference type="PANTHER" id="PTHR45614">
    <property type="entry name" value="MYB PROTEIN-RELATED"/>
    <property type="match status" value="1"/>
</dbReference>
<dbReference type="InterPro" id="IPR017930">
    <property type="entry name" value="Myb_dom"/>
</dbReference>
<keyword evidence="2" id="KW-0238">DNA-binding</keyword>
<dbReference type="SMART" id="SM00717">
    <property type="entry name" value="SANT"/>
    <property type="match status" value="2"/>
</dbReference>
<dbReference type="Pfam" id="PF13921">
    <property type="entry name" value="Myb_DNA-bind_6"/>
    <property type="match status" value="1"/>
</dbReference>
<dbReference type="InterPro" id="IPR050560">
    <property type="entry name" value="MYB_TF"/>
</dbReference>
<dbReference type="PROSITE" id="PS51294">
    <property type="entry name" value="HTH_MYB"/>
    <property type="match status" value="2"/>
</dbReference>
<dbReference type="EMBL" id="CP151503">
    <property type="protein sequence ID" value="WZN60707.1"/>
    <property type="molecule type" value="Genomic_DNA"/>
</dbReference>
<dbReference type="SUPFAM" id="SSF46689">
    <property type="entry name" value="Homeodomain-like"/>
    <property type="match status" value="1"/>
</dbReference>
<sequence length="578" mass="63994">MDVGVKREIDQTGADGSDGAQQLKRPRSQREPTKNFDKYQSVQEQAKGTDTVKAEEEHDDESMSLFLDFVQAAQNQTPVSTNGQQAGAAHQNGLVLPTNAKKTQKGAKGVRASVTVKGQSTSKGSRPWTPAEEHDLMKLVEIYGNKRWSYIAQLINGRTGKQCRERWLNHLRPNIKKDEWTAEEERILAEGHAKLGTKWSSLAKLLPGRTENSIKNHWNATLRCKGRLRSSKGSSRGNKPGVLKEYMDSLQRGMTAEKAVEIACFAEKLSTALAKEQPKKPPNGEKPGQYDLTNVVRQEVSGMVALNGTDSREQLLDTEAKLQEQRKRAMKSTESIYLTKRHMPHIDEWSFQYSDLGSDWAWYWKLHNHRANVKILERKFDPVKDFQWPHAEMKLKESEDAVSYTAVGHFDKGISTSQYNSRALQCVLSACVFVVQRNDDVRVNVSIFLSKDEKDFDTLLVTVVSSGIGKTTGLQEMLRQIKTVLTLTSNNDKEKKSINIAAKVAVPEKKTVRKPVKGKIPIPKLPGTAAVARKDSSTAAAVSVKAPAAAANGNGSSQPKSGGKDDGSDSETISEGKN</sequence>
<feature type="domain" description="HTH myb-type" evidence="5">
    <location>
        <begin position="176"/>
        <end position="226"/>
    </location>
</feature>
<feature type="region of interest" description="Disordered" evidence="3">
    <location>
        <begin position="523"/>
        <end position="578"/>
    </location>
</feature>
<dbReference type="InterPro" id="IPR001005">
    <property type="entry name" value="SANT/Myb"/>
</dbReference>
<evidence type="ECO:0000313" key="7">
    <source>
        <dbReference type="Proteomes" id="UP001472866"/>
    </source>
</evidence>
<feature type="compositionally biased region" description="Low complexity" evidence="3">
    <location>
        <begin position="537"/>
        <end position="557"/>
    </location>
</feature>
<evidence type="ECO:0000259" key="4">
    <source>
        <dbReference type="PROSITE" id="PS50090"/>
    </source>
</evidence>